<feature type="region of interest" description="Disordered" evidence="11">
    <location>
        <begin position="266"/>
        <end position="285"/>
    </location>
</feature>
<dbReference type="PRINTS" id="PR00988">
    <property type="entry name" value="URIDINKINASE"/>
</dbReference>
<evidence type="ECO:0000256" key="3">
    <source>
        <dbReference type="ARBA" id="ARBA00005408"/>
    </source>
</evidence>
<name>A0ABD3WAX1_SINWO</name>
<dbReference type="Proteomes" id="UP001634394">
    <property type="component" value="Unassembled WGS sequence"/>
</dbReference>
<protein>
    <recommendedName>
        <fullName evidence="10">Uridine kinase</fullName>
        <ecNumber evidence="10">2.7.1.48</ecNumber>
    </recommendedName>
</protein>
<keyword evidence="5 10" id="KW-0547">Nucleotide-binding</keyword>
<comment type="caution">
    <text evidence="13">The sequence shown here is derived from an EMBL/GenBank/DDBJ whole genome shotgun (WGS) entry which is preliminary data.</text>
</comment>
<dbReference type="InterPro" id="IPR000764">
    <property type="entry name" value="Uridine_kinase-like"/>
</dbReference>
<keyword evidence="4 10" id="KW-0808">Transferase</keyword>
<sequence>MQNFTRFVFRSGWGIFRKCDFPANRINWQKRMASKETNPHVSPRMNGSRIPRPFVIGVAGGTASGKSSVCKKIMEQLGEDDVDHKERKVAIISQDSFYKELNAEEKEQAAKGQYNFDHPDSFDCELMMKTMHDIVHGKRAEVPCYDYITNSRKNEKEVIYAPDVVLFEGILVFYFQELRDIFHMKLFVDTDADTRLSRRVLRDTQERGRDLEQILNQYTNFVKPAFEEFCLPTKKYADVIIPRGSDNTVAIDLIVQHIQELLRPSGKRTRHFSEGSGSYGLGRPH</sequence>
<evidence type="ECO:0000256" key="5">
    <source>
        <dbReference type="ARBA" id="ARBA00022741"/>
    </source>
</evidence>
<comment type="catalytic activity">
    <reaction evidence="8 10">
        <text>cytidine + ATP = CMP + ADP + H(+)</text>
        <dbReference type="Rhea" id="RHEA:24674"/>
        <dbReference type="ChEBI" id="CHEBI:15378"/>
        <dbReference type="ChEBI" id="CHEBI:17562"/>
        <dbReference type="ChEBI" id="CHEBI:30616"/>
        <dbReference type="ChEBI" id="CHEBI:60377"/>
        <dbReference type="ChEBI" id="CHEBI:456216"/>
        <dbReference type="EC" id="2.7.1.48"/>
    </reaction>
</comment>
<dbReference type="NCBIfam" id="TIGR00235">
    <property type="entry name" value="udk"/>
    <property type="match status" value="1"/>
</dbReference>
<organism evidence="13 14">
    <name type="scientific">Sinanodonta woodiana</name>
    <name type="common">Chinese pond mussel</name>
    <name type="synonym">Anodonta woodiana</name>
    <dbReference type="NCBI Taxonomy" id="1069815"/>
    <lineage>
        <taxon>Eukaryota</taxon>
        <taxon>Metazoa</taxon>
        <taxon>Spiralia</taxon>
        <taxon>Lophotrochozoa</taxon>
        <taxon>Mollusca</taxon>
        <taxon>Bivalvia</taxon>
        <taxon>Autobranchia</taxon>
        <taxon>Heteroconchia</taxon>
        <taxon>Palaeoheterodonta</taxon>
        <taxon>Unionida</taxon>
        <taxon>Unionoidea</taxon>
        <taxon>Unionidae</taxon>
        <taxon>Unioninae</taxon>
        <taxon>Sinanodonta</taxon>
    </lineage>
</organism>
<dbReference type="GO" id="GO:0005524">
    <property type="term" value="F:ATP binding"/>
    <property type="evidence" value="ECO:0007669"/>
    <property type="project" value="UniProtKB-KW"/>
</dbReference>
<comment type="catalytic activity">
    <reaction evidence="9 10">
        <text>uridine + ATP = UMP + ADP + H(+)</text>
        <dbReference type="Rhea" id="RHEA:16825"/>
        <dbReference type="ChEBI" id="CHEBI:15378"/>
        <dbReference type="ChEBI" id="CHEBI:16704"/>
        <dbReference type="ChEBI" id="CHEBI:30616"/>
        <dbReference type="ChEBI" id="CHEBI:57865"/>
        <dbReference type="ChEBI" id="CHEBI:456216"/>
        <dbReference type="EC" id="2.7.1.48"/>
    </reaction>
</comment>
<dbReference type="CDD" id="cd02023">
    <property type="entry name" value="UMPK"/>
    <property type="match status" value="1"/>
</dbReference>
<evidence type="ECO:0000256" key="7">
    <source>
        <dbReference type="ARBA" id="ARBA00022840"/>
    </source>
</evidence>
<evidence type="ECO:0000256" key="2">
    <source>
        <dbReference type="ARBA" id="ARBA00004784"/>
    </source>
</evidence>
<reference evidence="13 14" key="1">
    <citation type="submission" date="2024-11" db="EMBL/GenBank/DDBJ databases">
        <title>Chromosome-level genome assembly of the freshwater bivalve Anodonta woodiana.</title>
        <authorList>
            <person name="Chen X."/>
        </authorList>
    </citation>
    <scope>NUCLEOTIDE SEQUENCE [LARGE SCALE GENOMIC DNA]</scope>
    <source>
        <strain evidence="13">MN2024</strain>
        <tissue evidence="13">Gills</tissue>
    </source>
</reference>
<dbReference type="NCBIfam" id="NF004018">
    <property type="entry name" value="PRK05480.1"/>
    <property type="match status" value="1"/>
</dbReference>
<proteinExistence type="inferred from homology"/>
<evidence type="ECO:0000256" key="8">
    <source>
        <dbReference type="ARBA" id="ARBA00047436"/>
    </source>
</evidence>
<keyword evidence="7 10" id="KW-0067">ATP-binding</keyword>
<dbReference type="Pfam" id="PF00485">
    <property type="entry name" value="PRK"/>
    <property type="match status" value="1"/>
</dbReference>
<comment type="pathway">
    <text evidence="1 10">Pyrimidine metabolism; UMP biosynthesis via salvage pathway; UMP from uridine: step 1/1.</text>
</comment>
<evidence type="ECO:0000256" key="9">
    <source>
        <dbReference type="ARBA" id="ARBA00048909"/>
    </source>
</evidence>
<dbReference type="PANTHER" id="PTHR10285">
    <property type="entry name" value="URIDINE KINASE"/>
    <property type="match status" value="1"/>
</dbReference>
<evidence type="ECO:0000313" key="14">
    <source>
        <dbReference type="Proteomes" id="UP001634394"/>
    </source>
</evidence>
<dbReference type="AlphaFoldDB" id="A0ABD3WAX1"/>
<keyword evidence="6 10" id="KW-0418">Kinase</keyword>
<accession>A0ABD3WAX1</accession>
<dbReference type="EMBL" id="JBJQND010000007">
    <property type="protein sequence ID" value="KAL3871054.1"/>
    <property type="molecule type" value="Genomic_DNA"/>
</dbReference>
<comment type="pathway">
    <text evidence="2 10">Pyrimidine metabolism; CTP biosynthesis via salvage pathway; CTP from cytidine: step 1/3.</text>
</comment>
<evidence type="ECO:0000256" key="4">
    <source>
        <dbReference type="ARBA" id="ARBA00022679"/>
    </source>
</evidence>
<dbReference type="Gene3D" id="3.40.50.300">
    <property type="entry name" value="P-loop containing nucleotide triphosphate hydrolases"/>
    <property type="match status" value="1"/>
</dbReference>
<dbReference type="GO" id="GO:0004849">
    <property type="term" value="F:uridine kinase activity"/>
    <property type="evidence" value="ECO:0007669"/>
    <property type="project" value="UniProtKB-EC"/>
</dbReference>
<evidence type="ECO:0000256" key="1">
    <source>
        <dbReference type="ARBA" id="ARBA00004690"/>
    </source>
</evidence>
<evidence type="ECO:0000256" key="10">
    <source>
        <dbReference type="RuleBase" id="RU003825"/>
    </source>
</evidence>
<evidence type="ECO:0000259" key="12">
    <source>
        <dbReference type="Pfam" id="PF00485"/>
    </source>
</evidence>
<evidence type="ECO:0000313" key="13">
    <source>
        <dbReference type="EMBL" id="KAL3871054.1"/>
    </source>
</evidence>
<gene>
    <name evidence="13" type="ORF">ACJMK2_039077</name>
</gene>
<dbReference type="SUPFAM" id="SSF52540">
    <property type="entry name" value="P-loop containing nucleoside triphosphate hydrolases"/>
    <property type="match status" value="1"/>
</dbReference>
<feature type="domain" description="Phosphoribulokinase/uridine kinase" evidence="12">
    <location>
        <begin position="55"/>
        <end position="249"/>
    </location>
</feature>
<evidence type="ECO:0000256" key="6">
    <source>
        <dbReference type="ARBA" id="ARBA00022777"/>
    </source>
</evidence>
<comment type="similarity">
    <text evidence="3 10">Belongs to the uridine kinase family.</text>
</comment>
<dbReference type="InterPro" id="IPR027417">
    <property type="entry name" value="P-loop_NTPase"/>
</dbReference>
<dbReference type="InterPro" id="IPR006083">
    <property type="entry name" value="PRK/URK"/>
</dbReference>
<keyword evidence="14" id="KW-1185">Reference proteome</keyword>
<dbReference type="FunFam" id="3.40.50.300:FF:000297">
    <property type="entry name" value="Uridine-cytidine kinase 2"/>
    <property type="match status" value="1"/>
</dbReference>
<dbReference type="EC" id="2.7.1.48" evidence="10"/>
<evidence type="ECO:0000256" key="11">
    <source>
        <dbReference type="SAM" id="MobiDB-lite"/>
    </source>
</evidence>